<dbReference type="InterPro" id="IPR001932">
    <property type="entry name" value="PPM-type_phosphatase-like_dom"/>
</dbReference>
<dbReference type="GO" id="GO:0004722">
    <property type="term" value="F:protein serine/threonine phosphatase activity"/>
    <property type="evidence" value="ECO:0007669"/>
    <property type="project" value="UniProtKB-EC"/>
</dbReference>
<evidence type="ECO:0000256" key="1">
    <source>
        <dbReference type="ARBA" id="ARBA00013081"/>
    </source>
</evidence>
<keyword evidence="4" id="KW-0472">Membrane</keyword>
<sequence>MRELEVLLVLLRLFLLALAQLLLLVARHLPGLVITAWRARPFAPSDRSTTPQEDRKRDIIFHMLLAVLIAWFVLSWLLRRRNVRPSPPRPSGEPDPGGEFPGPALAKYCAKQLHSELRANEDFHRNIATALENPFLRMDVMLRHRSAGKELSKYDGDDLRYKDNALAIPDQAATSFPEVHTEARIAGTKFLVIACDGIWDCMTDQEVTDCIQIYTNDVKPAAICVHLPDHCLSLLRGIAELSRADCLAARRGSKHRSGPNHLGTWPGAQTALLPEVAEGGAERFGVIHVTSRGGARLGLEPQFDRPYLSTSQQENFWVRCCHAGTWNLSLSVSTLFRQSNVCTAARGDARVFLCVGAHARRYVHPCHARGKRRPSSALHGACAVAEAGGLVGGARPPRAVATTLMLAFVLVTESEAMVAFVRDTVGWALGSAPSVFSISCGICPFNSCTNTTRKFVKKKEVSHSQMT</sequence>
<keyword evidence="7" id="KW-1185">Reference proteome</keyword>
<comment type="catalytic activity">
    <reaction evidence="2">
        <text>O-phospho-L-seryl-[protein] + H2O = L-seryl-[protein] + phosphate</text>
        <dbReference type="Rhea" id="RHEA:20629"/>
        <dbReference type="Rhea" id="RHEA-COMP:9863"/>
        <dbReference type="Rhea" id="RHEA-COMP:11604"/>
        <dbReference type="ChEBI" id="CHEBI:15377"/>
        <dbReference type="ChEBI" id="CHEBI:29999"/>
        <dbReference type="ChEBI" id="CHEBI:43474"/>
        <dbReference type="ChEBI" id="CHEBI:83421"/>
        <dbReference type="EC" id="3.1.3.16"/>
    </reaction>
</comment>
<keyword evidence="4" id="KW-1133">Transmembrane helix</keyword>
<dbReference type="SUPFAM" id="SSF81606">
    <property type="entry name" value="PP2C-like"/>
    <property type="match status" value="1"/>
</dbReference>
<reference evidence="6" key="1">
    <citation type="journal article" date="2018" name="DNA Res.">
        <title>Multiple hybrid de novo genome assembly of finger millet, an orphan allotetraploid crop.</title>
        <authorList>
            <person name="Hatakeyama M."/>
            <person name="Aluri S."/>
            <person name="Balachadran M.T."/>
            <person name="Sivarajan S.R."/>
            <person name="Patrignani A."/>
            <person name="Gruter S."/>
            <person name="Poveda L."/>
            <person name="Shimizu-Inatsugi R."/>
            <person name="Baeten J."/>
            <person name="Francoijs K.J."/>
            <person name="Nataraja K.N."/>
            <person name="Reddy Y.A.N."/>
            <person name="Phadnis S."/>
            <person name="Ravikumar R.L."/>
            <person name="Schlapbach R."/>
            <person name="Sreeman S.M."/>
            <person name="Shimizu K.K."/>
        </authorList>
    </citation>
    <scope>NUCLEOTIDE SEQUENCE</scope>
</reference>
<evidence type="ECO:0000256" key="4">
    <source>
        <dbReference type="SAM" id="Phobius"/>
    </source>
</evidence>
<proteinExistence type="predicted"/>
<feature type="transmembrane region" description="Helical" evidence="4">
    <location>
        <begin position="59"/>
        <end position="78"/>
    </location>
</feature>
<comment type="caution">
    <text evidence="6">The sequence shown here is derived from an EMBL/GenBank/DDBJ whole genome shotgun (WGS) entry which is preliminary data.</text>
</comment>
<comment type="catalytic activity">
    <reaction evidence="3">
        <text>O-phospho-L-threonyl-[protein] + H2O = L-threonyl-[protein] + phosphate</text>
        <dbReference type="Rhea" id="RHEA:47004"/>
        <dbReference type="Rhea" id="RHEA-COMP:11060"/>
        <dbReference type="Rhea" id="RHEA-COMP:11605"/>
        <dbReference type="ChEBI" id="CHEBI:15377"/>
        <dbReference type="ChEBI" id="CHEBI:30013"/>
        <dbReference type="ChEBI" id="CHEBI:43474"/>
        <dbReference type="ChEBI" id="CHEBI:61977"/>
        <dbReference type="EC" id="3.1.3.16"/>
    </reaction>
</comment>
<dbReference type="Pfam" id="PF00481">
    <property type="entry name" value="PP2C"/>
    <property type="match status" value="1"/>
</dbReference>
<evidence type="ECO:0000313" key="7">
    <source>
        <dbReference type="Proteomes" id="UP001054889"/>
    </source>
</evidence>
<feature type="domain" description="PPM-type phosphatase" evidence="5">
    <location>
        <begin position="158"/>
        <end position="232"/>
    </location>
</feature>
<name>A0AAV5EV24_ELECO</name>
<organism evidence="6 7">
    <name type="scientific">Eleusine coracana subsp. coracana</name>
    <dbReference type="NCBI Taxonomy" id="191504"/>
    <lineage>
        <taxon>Eukaryota</taxon>
        <taxon>Viridiplantae</taxon>
        <taxon>Streptophyta</taxon>
        <taxon>Embryophyta</taxon>
        <taxon>Tracheophyta</taxon>
        <taxon>Spermatophyta</taxon>
        <taxon>Magnoliopsida</taxon>
        <taxon>Liliopsida</taxon>
        <taxon>Poales</taxon>
        <taxon>Poaceae</taxon>
        <taxon>PACMAD clade</taxon>
        <taxon>Chloridoideae</taxon>
        <taxon>Cynodonteae</taxon>
        <taxon>Eleusininae</taxon>
        <taxon>Eleusine</taxon>
    </lineage>
</organism>
<evidence type="ECO:0000259" key="5">
    <source>
        <dbReference type="Pfam" id="PF00481"/>
    </source>
</evidence>
<dbReference type="Proteomes" id="UP001054889">
    <property type="component" value="Unassembled WGS sequence"/>
</dbReference>
<protein>
    <recommendedName>
        <fullName evidence="1">protein-serine/threonine phosphatase</fullName>
        <ecNumber evidence="1">3.1.3.16</ecNumber>
    </recommendedName>
</protein>
<dbReference type="EC" id="3.1.3.16" evidence="1"/>
<dbReference type="InterPro" id="IPR036457">
    <property type="entry name" value="PPM-type-like_dom_sf"/>
</dbReference>
<accession>A0AAV5EV24</accession>
<keyword evidence="4" id="KW-0812">Transmembrane</keyword>
<dbReference type="AlphaFoldDB" id="A0AAV5EV24"/>
<dbReference type="EMBL" id="BQKI01000079">
    <property type="protein sequence ID" value="GJN27253.1"/>
    <property type="molecule type" value="Genomic_DNA"/>
</dbReference>
<gene>
    <name evidence="6" type="primary">gb15258</name>
    <name evidence="6" type="ORF">PR202_gb15258</name>
</gene>
<evidence type="ECO:0000256" key="3">
    <source>
        <dbReference type="ARBA" id="ARBA00048336"/>
    </source>
</evidence>
<reference evidence="6" key="2">
    <citation type="submission" date="2021-12" db="EMBL/GenBank/DDBJ databases">
        <title>Resequencing data analysis of finger millet.</title>
        <authorList>
            <person name="Hatakeyama M."/>
            <person name="Aluri S."/>
            <person name="Balachadran M.T."/>
            <person name="Sivarajan S.R."/>
            <person name="Poveda L."/>
            <person name="Shimizu-Inatsugi R."/>
            <person name="Schlapbach R."/>
            <person name="Sreeman S.M."/>
            <person name="Shimizu K.K."/>
        </authorList>
    </citation>
    <scope>NUCLEOTIDE SEQUENCE</scope>
</reference>
<dbReference type="Gene3D" id="3.60.40.10">
    <property type="entry name" value="PPM-type phosphatase domain"/>
    <property type="match status" value="1"/>
</dbReference>
<evidence type="ECO:0000256" key="2">
    <source>
        <dbReference type="ARBA" id="ARBA00047761"/>
    </source>
</evidence>
<evidence type="ECO:0000313" key="6">
    <source>
        <dbReference type="EMBL" id="GJN27253.1"/>
    </source>
</evidence>